<sequence length="512" mass="57586">MYNKTKNLGYVDVLILGGGMAAMLAAIEADSNGVDVCMVSKKKIGRSGASVVSKAVHRFAPQEKQDKQSYKQNLISSGRYINDTSLVDVLVEKGAKSVEELALINKNLNFKYKTIKGDKYKNFATTKPKQGKHLCHPVLKHLIRKTGVRFLEGYMAVDLISHKNKVCGAILEKGNELFIIRAKSVVLATGGGGKIYSETSNTNDLTGDGYAIAKRSNVSIRDMEFVQFYPYRICEPKEHDIFPGIFEKGAKLLNKNGERFMNKYPKRELENRDILAKEMFKHAESYLDLSGCDLTYLQEECNDLYNIFMNNKGRKYKIKPVAHYFMGGVIQKPDGKTSMKGLFSCGEVSGGIHGANRLGGNALTELAVFGPIVGQNAAHFAIKNQIQSTDIRNIFLKQIPDIGKSHLLNFENRLRKVMWENVGIVRSMTSLSEAESVVNDLLLEIETIKPNNLKNWLELYNMIEVSKLVIKSSKYRRESRGSYYNEDFPSEKDIWLGHISYNNNGNLNFVKN</sequence>
<name>A0AAU8HUI6_9FIRM</name>
<dbReference type="Pfam" id="PF00890">
    <property type="entry name" value="FAD_binding_2"/>
    <property type="match status" value="1"/>
</dbReference>
<dbReference type="InterPro" id="IPR027477">
    <property type="entry name" value="Succ_DH/fumarate_Rdtase_cat_sf"/>
</dbReference>
<feature type="domain" description="FAD-dependent oxidoreductase 2 FAD-binding" evidence="13">
    <location>
        <begin position="12"/>
        <end position="363"/>
    </location>
</feature>
<dbReference type="SUPFAM" id="SSF56425">
    <property type="entry name" value="Succinate dehydrogenase/fumarate reductase flavoprotein, catalytic domain"/>
    <property type="match status" value="1"/>
</dbReference>
<evidence type="ECO:0000259" key="14">
    <source>
        <dbReference type="Pfam" id="PF02910"/>
    </source>
</evidence>
<dbReference type="EMBL" id="CP159485">
    <property type="protein sequence ID" value="XCI29022.1"/>
    <property type="molecule type" value="Genomic_DNA"/>
</dbReference>
<comment type="catalytic activity">
    <reaction evidence="11">
        <text>L-aspartate + O2 = iminosuccinate + H2O2</text>
        <dbReference type="Rhea" id="RHEA:25876"/>
        <dbReference type="ChEBI" id="CHEBI:15379"/>
        <dbReference type="ChEBI" id="CHEBI:16240"/>
        <dbReference type="ChEBI" id="CHEBI:29991"/>
        <dbReference type="ChEBI" id="CHEBI:77875"/>
        <dbReference type="EC" id="1.4.3.16"/>
    </reaction>
    <physiologicalReaction direction="left-to-right" evidence="11">
        <dbReference type="Rhea" id="RHEA:25877"/>
    </physiologicalReaction>
</comment>
<dbReference type="Pfam" id="PF02910">
    <property type="entry name" value="Succ_DH_flav_C"/>
    <property type="match status" value="1"/>
</dbReference>
<evidence type="ECO:0000256" key="7">
    <source>
        <dbReference type="ARBA" id="ARBA00022642"/>
    </source>
</evidence>
<evidence type="ECO:0000256" key="1">
    <source>
        <dbReference type="ARBA" id="ARBA00001974"/>
    </source>
</evidence>
<feature type="domain" description="Fumarate reductase/succinate dehydrogenase flavoprotein-like C-terminal" evidence="14">
    <location>
        <begin position="412"/>
        <end position="501"/>
    </location>
</feature>
<dbReference type="InterPro" id="IPR005288">
    <property type="entry name" value="NadB"/>
</dbReference>
<feature type="active site" description="Proton acceptor" evidence="12">
    <location>
        <position position="272"/>
    </location>
</feature>
<evidence type="ECO:0000256" key="10">
    <source>
        <dbReference type="ARBA" id="ARBA00030386"/>
    </source>
</evidence>
<dbReference type="Gene3D" id="1.20.58.100">
    <property type="entry name" value="Fumarate reductase/succinate dehydrogenase flavoprotein-like, C-terminal domain"/>
    <property type="match status" value="1"/>
</dbReference>
<dbReference type="PIRSF" id="PIRSF000171">
    <property type="entry name" value="SDHA_APRA_LASPO"/>
    <property type="match status" value="1"/>
</dbReference>
<protein>
    <recommendedName>
        <fullName evidence="5">L-aspartate oxidase</fullName>
        <ecNumber evidence="4">1.4.3.16</ecNumber>
    </recommendedName>
    <alternativeName>
        <fullName evidence="10">Quinolinate synthase B</fullName>
    </alternativeName>
</protein>
<accession>A0AAU8HUI6</accession>
<evidence type="ECO:0000256" key="11">
    <source>
        <dbReference type="ARBA" id="ARBA00048305"/>
    </source>
</evidence>
<dbReference type="Gene3D" id="3.50.50.60">
    <property type="entry name" value="FAD/NAD(P)-binding domain"/>
    <property type="match status" value="1"/>
</dbReference>
<evidence type="ECO:0000256" key="3">
    <source>
        <dbReference type="ARBA" id="ARBA00008562"/>
    </source>
</evidence>
<comment type="cofactor">
    <cofactor evidence="1">
        <name>FAD</name>
        <dbReference type="ChEBI" id="CHEBI:57692"/>
    </cofactor>
</comment>
<comment type="similarity">
    <text evidence="3">Belongs to the FAD-dependent oxidoreductase 2 family. NadB subfamily.</text>
</comment>
<evidence type="ECO:0000256" key="6">
    <source>
        <dbReference type="ARBA" id="ARBA00022630"/>
    </source>
</evidence>
<keyword evidence="7" id="KW-0662">Pyridine nucleotide biosynthesis</keyword>
<dbReference type="GO" id="GO:0008734">
    <property type="term" value="F:L-aspartate oxidase activity"/>
    <property type="evidence" value="ECO:0007669"/>
    <property type="project" value="UniProtKB-EC"/>
</dbReference>
<evidence type="ECO:0000256" key="12">
    <source>
        <dbReference type="PIRSR" id="PIRSR000171-1"/>
    </source>
</evidence>
<evidence type="ECO:0000256" key="2">
    <source>
        <dbReference type="ARBA" id="ARBA00004950"/>
    </source>
</evidence>
<dbReference type="PANTHER" id="PTHR42716:SF2">
    <property type="entry name" value="L-ASPARTATE OXIDASE, CHLOROPLASTIC"/>
    <property type="match status" value="1"/>
</dbReference>
<organism evidence="15">
    <name type="scientific">Proteinivorax hydrogeniformans</name>
    <dbReference type="NCBI Taxonomy" id="1826727"/>
    <lineage>
        <taxon>Bacteria</taxon>
        <taxon>Bacillati</taxon>
        <taxon>Bacillota</taxon>
        <taxon>Clostridia</taxon>
        <taxon>Eubacteriales</taxon>
        <taxon>Proteinivoracaceae</taxon>
        <taxon>Proteinivorax</taxon>
    </lineage>
</organism>
<gene>
    <name evidence="15" type="ORF">PRVXH_000321</name>
</gene>
<dbReference type="SUPFAM" id="SSF51905">
    <property type="entry name" value="FAD/NAD(P)-binding domain"/>
    <property type="match status" value="1"/>
</dbReference>
<dbReference type="InterPro" id="IPR037099">
    <property type="entry name" value="Fum_R/Succ_DH_flav-like_C_sf"/>
</dbReference>
<dbReference type="InterPro" id="IPR015939">
    <property type="entry name" value="Fum_Rdtase/Succ_DH_flav-like_C"/>
</dbReference>
<comment type="pathway">
    <text evidence="2">Cofactor biosynthesis; NAD(+) biosynthesis; iminoaspartate from L-aspartate (oxidase route): step 1/1.</text>
</comment>
<keyword evidence="8" id="KW-0274">FAD</keyword>
<keyword evidence="6" id="KW-0285">Flavoprotein</keyword>
<evidence type="ECO:0000256" key="4">
    <source>
        <dbReference type="ARBA" id="ARBA00012173"/>
    </source>
</evidence>
<dbReference type="InterPro" id="IPR036188">
    <property type="entry name" value="FAD/NAD-bd_sf"/>
</dbReference>
<evidence type="ECO:0000259" key="13">
    <source>
        <dbReference type="Pfam" id="PF00890"/>
    </source>
</evidence>
<dbReference type="AlphaFoldDB" id="A0AAU8HUI6"/>
<dbReference type="PANTHER" id="PTHR42716">
    <property type="entry name" value="L-ASPARTATE OXIDASE"/>
    <property type="match status" value="1"/>
</dbReference>
<proteinExistence type="inferred from homology"/>
<dbReference type="RefSeq" id="WP_353893571.1">
    <property type="nucleotide sequence ID" value="NZ_CP159485.1"/>
</dbReference>
<dbReference type="GO" id="GO:0009435">
    <property type="term" value="P:NAD+ biosynthetic process"/>
    <property type="evidence" value="ECO:0007669"/>
    <property type="project" value="InterPro"/>
</dbReference>
<dbReference type="InterPro" id="IPR003953">
    <property type="entry name" value="FAD-dep_OxRdtase_2_FAD-bd"/>
</dbReference>
<dbReference type="SUPFAM" id="SSF46977">
    <property type="entry name" value="Succinate dehydrogenase/fumarate reductase flavoprotein C-terminal domain"/>
    <property type="match status" value="1"/>
</dbReference>
<reference evidence="15" key="2">
    <citation type="submission" date="2024-06" db="EMBL/GenBank/DDBJ databases">
        <authorList>
            <person name="Petrova K.O."/>
            <person name="Toshchakov S.V."/>
            <person name="Boltjanskaja Y.V."/>
            <person name="Kevbrin V.V."/>
        </authorList>
    </citation>
    <scope>NUCLEOTIDE SEQUENCE</scope>
    <source>
        <strain evidence="15">Z-710</strain>
    </source>
</reference>
<dbReference type="Gene3D" id="3.90.700.10">
    <property type="entry name" value="Succinate dehydrogenase/fumarate reductase flavoprotein, catalytic domain"/>
    <property type="match status" value="1"/>
</dbReference>
<dbReference type="GO" id="GO:0033765">
    <property type="term" value="F:steroid dehydrogenase activity, acting on the CH-CH group of donors"/>
    <property type="evidence" value="ECO:0007669"/>
    <property type="project" value="UniProtKB-ARBA"/>
</dbReference>
<dbReference type="EC" id="1.4.3.16" evidence="4"/>
<evidence type="ECO:0000313" key="15">
    <source>
        <dbReference type="EMBL" id="XCI29022.1"/>
    </source>
</evidence>
<evidence type="ECO:0000256" key="5">
    <source>
        <dbReference type="ARBA" id="ARBA00021901"/>
    </source>
</evidence>
<evidence type="ECO:0000256" key="9">
    <source>
        <dbReference type="ARBA" id="ARBA00023002"/>
    </source>
</evidence>
<evidence type="ECO:0000256" key="8">
    <source>
        <dbReference type="ARBA" id="ARBA00022827"/>
    </source>
</evidence>
<reference evidence="15" key="1">
    <citation type="journal article" date="2018" name="Antonie Van Leeuwenhoek">
        <title>Proteinivorax hydrogeniformans sp. nov., an anaerobic, haloalkaliphilic bacterium fermenting proteinaceous compounds with high hydrogen production.</title>
        <authorList>
            <person name="Boltyanskaya Y."/>
            <person name="Detkova E."/>
            <person name="Pimenov N."/>
            <person name="Kevbrin V."/>
        </authorList>
    </citation>
    <scope>NUCLEOTIDE SEQUENCE</scope>
    <source>
        <strain evidence="15">Z-710</strain>
    </source>
</reference>
<dbReference type="PRINTS" id="PR00368">
    <property type="entry name" value="FADPNR"/>
</dbReference>
<keyword evidence="9" id="KW-0560">Oxidoreductase</keyword>